<dbReference type="PROSITE" id="PS50994">
    <property type="entry name" value="INTEGRASE"/>
    <property type="match status" value="1"/>
</dbReference>
<accession>A0ABY7UM89</accession>
<protein>
    <submittedName>
        <fullName evidence="4">Integrase core domain protein</fullName>
    </submittedName>
</protein>
<keyword evidence="5" id="KW-1185">Reference proteome</keyword>
<dbReference type="SUPFAM" id="SSF53098">
    <property type="entry name" value="Ribonuclease H-like"/>
    <property type="match status" value="1"/>
</dbReference>
<dbReference type="RefSeq" id="WP_273657659.1">
    <property type="nucleotide sequence ID" value="NZ_CP063194.1"/>
</dbReference>
<feature type="compositionally biased region" description="Low complexity" evidence="2">
    <location>
        <begin position="505"/>
        <end position="520"/>
    </location>
</feature>
<sequence length="547" mass="60448">MTDYKAVMKLLIQQRSYREIENQLGCSHRAISRANTVLRSHGFTTVEQVEGLTIDELDAMFVDGRSSGQGDFVPIDFEAVVKARTGRNKVTLQVLWGRYTATPAGAGRRYYSYERFRQLVAQHVDTRGVTARITHAPGHTMQVDWAGTKMRLFDPLGGQGVKLSVFVASLPYSGMLFAVACPNERQDAWLDAHRQAFEYFGGIAEVIVPDNASTASNAISAADRNRQVNSTYEEFLEHYNTAALPTRAKRPKDKASVEAGVKIITQKVIHALADHQCVDCDELNARIRELVDEINTATPFRGQQHSRREVFDTYEREFLGALPDTPWQRTEWKRAKVAPDLHITVNGAHYSVPKQVAGRIVDVRITGDTLCVFDSGERVACHQVAQARGVYVTDNDHIPTDIGQTRGLWTREYFLREAAKIGPATAHVIDELIASKPIPAQAYQSCRNVLNMGKHANKIILEKACQRLVDTTGARRAVTYTAVKTMMAIVHKEAATRPTGPVPPAATFTPPQADTDTPQPSARDTAGAFLGGAAQFSLDNLTKKGPH</sequence>
<evidence type="ECO:0000313" key="4">
    <source>
        <dbReference type="EMBL" id="WCZ38688.1"/>
    </source>
</evidence>
<dbReference type="NCBIfam" id="NF033546">
    <property type="entry name" value="transpos_IS21"/>
    <property type="match status" value="1"/>
</dbReference>
<dbReference type="Proteomes" id="UP001218071">
    <property type="component" value="Chromosome"/>
</dbReference>
<dbReference type="InterPro" id="IPR036397">
    <property type="entry name" value="RNaseH_sf"/>
</dbReference>
<dbReference type="Pfam" id="PF22483">
    <property type="entry name" value="Mu-transpos_C_2"/>
    <property type="match status" value="1"/>
</dbReference>
<gene>
    <name evidence="4" type="ORF">CJEDD_05385</name>
</gene>
<name>A0ABY7UM89_9CORY</name>
<evidence type="ECO:0000313" key="5">
    <source>
        <dbReference type="Proteomes" id="UP001218071"/>
    </source>
</evidence>
<feature type="domain" description="Integrase catalytic" evidence="3">
    <location>
        <begin position="133"/>
        <end position="315"/>
    </location>
</feature>
<reference evidence="4 5" key="1">
    <citation type="submission" date="2020-10" db="EMBL/GenBank/DDBJ databases">
        <title>Complete genome sequence of Corynebacterium jeddahense DSM 45997, type strain of Corynebacterium jeddahense.</title>
        <authorList>
            <person name="Busche T."/>
            <person name="Kalinowski J."/>
            <person name="Ruckert C."/>
        </authorList>
    </citation>
    <scope>NUCLEOTIDE SEQUENCE [LARGE SCALE GENOMIC DNA]</scope>
    <source>
        <strain evidence="4 5">DSM 45997</strain>
    </source>
</reference>
<dbReference type="InterPro" id="IPR001584">
    <property type="entry name" value="Integrase_cat-core"/>
</dbReference>
<organism evidence="4 5">
    <name type="scientific">Corynebacterium jeddahense</name>
    <dbReference type="NCBI Taxonomy" id="1414719"/>
    <lineage>
        <taxon>Bacteria</taxon>
        <taxon>Bacillati</taxon>
        <taxon>Actinomycetota</taxon>
        <taxon>Actinomycetes</taxon>
        <taxon>Mycobacteriales</taxon>
        <taxon>Corynebacteriaceae</taxon>
        <taxon>Corynebacterium</taxon>
    </lineage>
</organism>
<dbReference type="PANTHER" id="PTHR35004">
    <property type="entry name" value="TRANSPOSASE RV3428C-RELATED"/>
    <property type="match status" value="1"/>
</dbReference>
<proteinExistence type="inferred from homology"/>
<feature type="region of interest" description="Disordered" evidence="2">
    <location>
        <begin position="494"/>
        <end position="526"/>
    </location>
</feature>
<evidence type="ECO:0000256" key="2">
    <source>
        <dbReference type="SAM" id="MobiDB-lite"/>
    </source>
</evidence>
<evidence type="ECO:0000256" key="1">
    <source>
        <dbReference type="ARBA" id="ARBA00009277"/>
    </source>
</evidence>
<dbReference type="Gene3D" id="3.30.420.10">
    <property type="entry name" value="Ribonuclease H-like superfamily/Ribonuclease H"/>
    <property type="match status" value="1"/>
</dbReference>
<comment type="similarity">
    <text evidence="1">Belongs to the transposase IS21/IS408/IS1162 family.</text>
</comment>
<dbReference type="Pfam" id="PF00665">
    <property type="entry name" value="rve"/>
    <property type="match status" value="1"/>
</dbReference>
<dbReference type="InterPro" id="IPR012337">
    <property type="entry name" value="RNaseH-like_sf"/>
</dbReference>
<dbReference type="PANTHER" id="PTHR35004:SF8">
    <property type="entry name" value="TRANSPOSASE RV3428C-RELATED"/>
    <property type="match status" value="1"/>
</dbReference>
<evidence type="ECO:0000259" key="3">
    <source>
        <dbReference type="PROSITE" id="PS50994"/>
    </source>
</evidence>
<dbReference type="EMBL" id="CP063194">
    <property type="protein sequence ID" value="WCZ38688.1"/>
    <property type="molecule type" value="Genomic_DNA"/>
</dbReference>
<dbReference type="InterPro" id="IPR054353">
    <property type="entry name" value="IstA-like_C"/>
</dbReference>